<dbReference type="Pfam" id="PF00172">
    <property type="entry name" value="Zn_clus"/>
    <property type="match status" value="1"/>
</dbReference>
<dbReference type="CDD" id="cd12148">
    <property type="entry name" value="fungal_TF_MHR"/>
    <property type="match status" value="1"/>
</dbReference>
<organism evidence="9 10">
    <name type="scientific">Suillus luteus UH-Slu-Lm8-n1</name>
    <dbReference type="NCBI Taxonomy" id="930992"/>
    <lineage>
        <taxon>Eukaryota</taxon>
        <taxon>Fungi</taxon>
        <taxon>Dikarya</taxon>
        <taxon>Basidiomycota</taxon>
        <taxon>Agaricomycotina</taxon>
        <taxon>Agaricomycetes</taxon>
        <taxon>Agaricomycetidae</taxon>
        <taxon>Boletales</taxon>
        <taxon>Suillineae</taxon>
        <taxon>Suillaceae</taxon>
        <taxon>Suillus</taxon>
    </lineage>
</organism>
<dbReference type="SMART" id="SM00906">
    <property type="entry name" value="Fungal_trans"/>
    <property type="match status" value="1"/>
</dbReference>
<comment type="subcellular location">
    <subcellularLocation>
        <location evidence="1">Nucleus</location>
    </subcellularLocation>
</comment>
<evidence type="ECO:0000256" key="6">
    <source>
        <dbReference type="ARBA" id="ARBA00023242"/>
    </source>
</evidence>
<dbReference type="PANTHER" id="PTHR31845:SF19">
    <property type="entry name" value="TRANSCRIPTION FACTOR DOMAIN-CONTAINING PROTEIN"/>
    <property type="match status" value="1"/>
</dbReference>
<dbReference type="SMART" id="SM00066">
    <property type="entry name" value="GAL4"/>
    <property type="match status" value="1"/>
</dbReference>
<feature type="compositionally biased region" description="Low complexity" evidence="7">
    <location>
        <begin position="121"/>
        <end position="138"/>
    </location>
</feature>
<proteinExistence type="predicted"/>
<dbReference type="HOGENOM" id="CLU_017865_0_0_1"/>
<sequence length="757" mass="84676">MQGTSEFVDEQSRAASKAPIVRNPRACTVCRAAKMKCVGAEDGLKSCQRCKRTGVDCVFEKHRRGRKPGSKLSEASKMLRRLEKGLNTAKLKQSDSSLSTVFPADPRTPQAENTQFGGLQSSDAYGSADGYAASSVSSRTVDPEEEEDGERSDEKFPAKLIRRENSFFRTILNPEHKSPMLHVPRNPYLPQSLRPAPLPIGYNDPITAGLINENKAKILFDAIFLRLNPFINLFDPALHSVAYVRSKCPLLFTTLIMAGCKFFEPSLYKECLRLANDLAVRAFAEGWKRVEVIQAFSCLTYWREQEDNRTWMYIGYACRMAVELGLNRYHAKPPAHETEFQLRERRNRERTYLVLFVHDRSLSMQTGRHWMLPEDDFIRHSETWHEQGGTPIRCEDVIVSAFAQLRRIATEATDMFHTNRSLSDGGNSQVNIDMVLKNCNGKLALWTTTWDHEMRKANGESFHFSFTTLFCLYSSLFLNSFGVQSSVPPANRTNSHVRALSACFENALNVLGIASKDFREFGVLRYGQETTSVMTAYSAIFLLKLLRSSNTHTDLQSELPEGAAHQIHTAITKTADAYQEASHLSPTSTSAAYHARFLWSLVRNDIERARQNAQKDIPIDPNIQSPYSPTATCAPEQFACQPSSAMLPYSTYPTQNPDMNGQNAPCGGPNYTDVLGRASGMYGSSNQAPGYNIGHVSETDFHYFRSMLVELGFGENGTTVPANDGFRNIAYGDTSTSYSQNPYVHIAPLNQNGFGTS</sequence>
<evidence type="ECO:0000313" key="9">
    <source>
        <dbReference type="EMBL" id="KIK45923.1"/>
    </source>
</evidence>
<keyword evidence="4" id="KW-0238">DNA-binding</keyword>
<dbReference type="Gene3D" id="4.10.240.10">
    <property type="entry name" value="Zn(2)-C6 fungal-type DNA-binding domain"/>
    <property type="match status" value="1"/>
</dbReference>
<keyword evidence="3" id="KW-0805">Transcription regulation</keyword>
<dbReference type="GO" id="GO:0000976">
    <property type="term" value="F:transcription cis-regulatory region binding"/>
    <property type="evidence" value="ECO:0007669"/>
    <property type="project" value="TreeGrafter"/>
</dbReference>
<dbReference type="InterPro" id="IPR051089">
    <property type="entry name" value="prtT"/>
</dbReference>
<protein>
    <recommendedName>
        <fullName evidence="8">Zn(2)-C6 fungal-type domain-containing protein</fullName>
    </recommendedName>
</protein>
<feature type="region of interest" description="Disordered" evidence="7">
    <location>
        <begin position="86"/>
        <end position="155"/>
    </location>
</feature>
<dbReference type="InterPro" id="IPR036864">
    <property type="entry name" value="Zn2-C6_fun-type_DNA-bd_sf"/>
</dbReference>
<accession>A0A0D0BSD5</accession>
<keyword evidence="2" id="KW-0479">Metal-binding</keyword>
<keyword evidence="10" id="KW-1185">Reference proteome</keyword>
<dbReference type="PANTHER" id="PTHR31845">
    <property type="entry name" value="FINGER DOMAIN PROTEIN, PUTATIVE-RELATED"/>
    <property type="match status" value="1"/>
</dbReference>
<feature type="compositionally biased region" description="Polar residues" evidence="7">
    <location>
        <begin position="90"/>
        <end position="100"/>
    </location>
</feature>
<feature type="domain" description="Zn(2)-C6 fungal-type" evidence="8">
    <location>
        <begin position="26"/>
        <end position="59"/>
    </location>
</feature>
<dbReference type="InterPro" id="IPR007219">
    <property type="entry name" value="XnlR_reg_dom"/>
</dbReference>
<dbReference type="InterPro" id="IPR001138">
    <property type="entry name" value="Zn2Cys6_DnaBD"/>
</dbReference>
<evidence type="ECO:0000256" key="7">
    <source>
        <dbReference type="SAM" id="MobiDB-lite"/>
    </source>
</evidence>
<keyword evidence="6" id="KW-0539">Nucleus</keyword>
<dbReference type="SUPFAM" id="SSF57701">
    <property type="entry name" value="Zn2/Cys6 DNA-binding domain"/>
    <property type="match status" value="1"/>
</dbReference>
<evidence type="ECO:0000256" key="2">
    <source>
        <dbReference type="ARBA" id="ARBA00022723"/>
    </source>
</evidence>
<dbReference type="GO" id="GO:0008270">
    <property type="term" value="F:zinc ion binding"/>
    <property type="evidence" value="ECO:0007669"/>
    <property type="project" value="InterPro"/>
</dbReference>
<dbReference type="CDD" id="cd00067">
    <property type="entry name" value="GAL4"/>
    <property type="match status" value="1"/>
</dbReference>
<dbReference type="AlphaFoldDB" id="A0A0D0BSD5"/>
<evidence type="ECO:0000313" key="10">
    <source>
        <dbReference type="Proteomes" id="UP000054485"/>
    </source>
</evidence>
<dbReference type="GO" id="GO:0006351">
    <property type="term" value="P:DNA-templated transcription"/>
    <property type="evidence" value="ECO:0007669"/>
    <property type="project" value="InterPro"/>
</dbReference>
<dbReference type="Pfam" id="PF04082">
    <property type="entry name" value="Fungal_trans"/>
    <property type="match status" value="1"/>
</dbReference>
<evidence type="ECO:0000259" key="8">
    <source>
        <dbReference type="PROSITE" id="PS50048"/>
    </source>
</evidence>
<dbReference type="STRING" id="930992.A0A0D0BSD5"/>
<dbReference type="GO" id="GO:0000981">
    <property type="term" value="F:DNA-binding transcription factor activity, RNA polymerase II-specific"/>
    <property type="evidence" value="ECO:0007669"/>
    <property type="project" value="InterPro"/>
</dbReference>
<dbReference type="PROSITE" id="PS50048">
    <property type="entry name" value="ZN2_CY6_FUNGAL_2"/>
    <property type="match status" value="1"/>
</dbReference>
<name>A0A0D0BSD5_9AGAM</name>
<evidence type="ECO:0000256" key="3">
    <source>
        <dbReference type="ARBA" id="ARBA00023015"/>
    </source>
</evidence>
<reference evidence="10" key="2">
    <citation type="submission" date="2015-01" db="EMBL/GenBank/DDBJ databases">
        <title>Evolutionary Origins and Diversification of the Mycorrhizal Mutualists.</title>
        <authorList>
            <consortium name="DOE Joint Genome Institute"/>
            <consortium name="Mycorrhizal Genomics Consortium"/>
            <person name="Kohler A."/>
            <person name="Kuo A."/>
            <person name="Nagy L.G."/>
            <person name="Floudas D."/>
            <person name="Copeland A."/>
            <person name="Barry K.W."/>
            <person name="Cichocki N."/>
            <person name="Veneault-Fourrey C."/>
            <person name="LaButti K."/>
            <person name="Lindquist E.A."/>
            <person name="Lipzen A."/>
            <person name="Lundell T."/>
            <person name="Morin E."/>
            <person name="Murat C."/>
            <person name="Riley R."/>
            <person name="Ohm R."/>
            <person name="Sun H."/>
            <person name="Tunlid A."/>
            <person name="Henrissat B."/>
            <person name="Grigoriev I.V."/>
            <person name="Hibbett D.S."/>
            <person name="Martin F."/>
        </authorList>
    </citation>
    <scope>NUCLEOTIDE SEQUENCE [LARGE SCALE GENOMIC DNA]</scope>
    <source>
        <strain evidence="10">UH-Slu-Lm8-n1</strain>
    </source>
</reference>
<reference evidence="9 10" key="1">
    <citation type="submission" date="2014-04" db="EMBL/GenBank/DDBJ databases">
        <authorList>
            <consortium name="DOE Joint Genome Institute"/>
            <person name="Kuo A."/>
            <person name="Ruytinx J."/>
            <person name="Rineau F."/>
            <person name="Colpaert J."/>
            <person name="Kohler A."/>
            <person name="Nagy L.G."/>
            <person name="Floudas D."/>
            <person name="Copeland A."/>
            <person name="Barry K.W."/>
            <person name="Cichocki N."/>
            <person name="Veneault-Fourrey C."/>
            <person name="LaButti K."/>
            <person name="Lindquist E.A."/>
            <person name="Lipzen A."/>
            <person name="Lundell T."/>
            <person name="Morin E."/>
            <person name="Murat C."/>
            <person name="Sun H."/>
            <person name="Tunlid A."/>
            <person name="Henrissat B."/>
            <person name="Grigoriev I.V."/>
            <person name="Hibbett D.S."/>
            <person name="Martin F."/>
            <person name="Nordberg H.P."/>
            <person name="Cantor M.N."/>
            <person name="Hua S.X."/>
        </authorList>
    </citation>
    <scope>NUCLEOTIDE SEQUENCE [LARGE SCALE GENOMIC DNA]</scope>
    <source>
        <strain evidence="9 10">UH-Slu-Lm8-n1</strain>
    </source>
</reference>
<evidence type="ECO:0000256" key="4">
    <source>
        <dbReference type="ARBA" id="ARBA00023125"/>
    </source>
</evidence>
<evidence type="ECO:0000256" key="5">
    <source>
        <dbReference type="ARBA" id="ARBA00023163"/>
    </source>
</evidence>
<gene>
    <name evidence="9" type="ORF">CY34DRAFT_801082</name>
</gene>
<dbReference type="PROSITE" id="PS00463">
    <property type="entry name" value="ZN2_CY6_FUNGAL_1"/>
    <property type="match status" value="1"/>
</dbReference>
<dbReference type="Proteomes" id="UP000054485">
    <property type="component" value="Unassembled WGS sequence"/>
</dbReference>
<evidence type="ECO:0000256" key="1">
    <source>
        <dbReference type="ARBA" id="ARBA00004123"/>
    </source>
</evidence>
<keyword evidence="5" id="KW-0804">Transcription</keyword>
<dbReference type="InParanoid" id="A0A0D0BSD5"/>
<dbReference type="OrthoDB" id="3163292at2759"/>
<dbReference type="EMBL" id="KN835166">
    <property type="protein sequence ID" value="KIK45923.1"/>
    <property type="molecule type" value="Genomic_DNA"/>
</dbReference>
<dbReference type="GO" id="GO:0005634">
    <property type="term" value="C:nucleus"/>
    <property type="evidence" value="ECO:0007669"/>
    <property type="project" value="UniProtKB-SubCell"/>
</dbReference>
<feature type="compositionally biased region" description="Polar residues" evidence="7">
    <location>
        <begin position="110"/>
        <end position="120"/>
    </location>
</feature>